<dbReference type="FunFam" id="3.40.1180.10:FF:000002">
    <property type="entry name" value="Alkyl transferase"/>
    <property type="match status" value="1"/>
</dbReference>
<evidence type="ECO:0000256" key="2">
    <source>
        <dbReference type="ARBA" id="ARBA00004406"/>
    </source>
</evidence>
<dbReference type="PROSITE" id="PS01066">
    <property type="entry name" value="UPP_SYNTHASE"/>
    <property type="match status" value="1"/>
</dbReference>
<accession>A0AAW2I100</accession>
<dbReference type="InterPro" id="IPR036424">
    <property type="entry name" value="UPP_synth-like_sf"/>
</dbReference>
<dbReference type="CDD" id="cd00475">
    <property type="entry name" value="Cis_IPPS"/>
    <property type="match status" value="1"/>
</dbReference>
<dbReference type="Pfam" id="PF01255">
    <property type="entry name" value="Prenyltransf"/>
    <property type="match status" value="1"/>
</dbReference>
<dbReference type="InterPro" id="IPR001441">
    <property type="entry name" value="UPP_synth-like"/>
</dbReference>
<dbReference type="HAMAP" id="MF_01139">
    <property type="entry name" value="ISPT"/>
    <property type="match status" value="1"/>
</dbReference>
<evidence type="ECO:0000256" key="11">
    <source>
        <dbReference type="ARBA" id="ARBA00064670"/>
    </source>
</evidence>
<protein>
    <recommendedName>
        <fullName evidence="12">Alkyl transferase</fullName>
        <ecNumber evidence="12">2.5.1.-</ecNumber>
    </recommendedName>
</protein>
<comment type="pathway">
    <text evidence="3">Protein modification; protein glycosylation.</text>
</comment>
<evidence type="ECO:0000256" key="5">
    <source>
        <dbReference type="ARBA" id="ARBA00022679"/>
    </source>
</evidence>
<evidence type="ECO:0000256" key="10">
    <source>
        <dbReference type="ARBA" id="ARBA00058504"/>
    </source>
</evidence>
<dbReference type="AlphaFoldDB" id="A0AAW2I100"/>
<dbReference type="GO" id="GO:1904423">
    <property type="term" value="C:dehydrodolichyl diphosphate synthase complex"/>
    <property type="evidence" value="ECO:0007669"/>
    <property type="project" value="TreeGrafter"/>
</dbReference>
<evidence type="ECO:0000256" key="3">
    <source>
        <dbReference type="ARBA" id="ARBA00004922"/>
    </source>
</evidence>
<evidence type="ECO:0000256" key="4">
    <source>
        <dbReference type="ARBA" id="ARBA00005432"/>
    </source>
</evidence>
<comment type="function">
    <text evidence="10">With NUS1, forms the dehydrodolichyl diphosphate synthase (DDS) complex, an essential component of the dolichol monophosphate (Dol-P) biosynthetic machinery. Adds multiple copies of isopentenyl pyrophosphate (IPP) to farnesyl pyrophosphate (FPP) to produce dehydrodolichyl diphosphate (Dedol-PP), a precursor of dolichol which is utilized as a sugar carrier in protein glycosylation in the endoplasmic reticulum (ER).</text>
</comment>
<dbReference type="PANTHER" id="PTHR10291">
    <property type="entry name" value="DEHYDRODOLICHYL DIPHOSPHATE SYNTHASE FAMILY MEMBER"/>
    <property type="match status" value="1"/>
</dbReference>
<comment type="similarity">
    <text evidence="4 12">Belongs to the UPP synthase family.</text>
</comment>
<dbReference type="GO" id="GO:0045547">
    <property type="term" value="F:ditrans,polycis-polyprenyl diphosphate synthase [(2E,6E)-farnesyl diphosphate specific] activity"/>
    <property type="evidence" value="ECO:0007669"/>
    <property type="project" value="UniProtKB-EC"/>
</dbReference>
<dbReference type="Gene3D" id="3.40.1180.10">
    <property type="entry name" value="Decaprenyl diphosphate synthase-like"/>
    <property type="match status" value="1"/>
</dbReference>
<dbReference type="PANTHER" id="PTHR10291:SF43">
    <property type="entry name" value="DEHYDRODOLICHYL DIPHOSPHATE SYNTHASE COMPLEX SUBUNIT DHDDS"/>
    <property type="match status" value="1"/>
</dbReference>
<reference evidence="13" key="1">
    <citation type="journal article" date="2024" name="Gigascience">
        <title>Chromosome-level genome of the poultry shaft louse Menopon gallinae provides insight into the host-switching and adaptive evolution of parasitic lice.</title>
        <authorList>
            <person name="Xu Y."/>
            <person name="Ma L."/>
            <person name="Liu S."/>
            <person name="Liang Y."/>
            <person name="Liu Q."/>
            <person name="He Z."/>
            <person name="Tian L."/>
            <person name="Duan Y."/>
            <person name="Cai W."/>
            <person name="Li H."/>
            <person name="Song F."/>
        </authorList>
    </citation>
    <scope>NUCLEOTIDE SEQUENCE</scope>
    <source>
        <strain evidence="13">Cailab_2023a</strain>
    </source>
</reference>
<dbReference type="SUPFAM" id="SSF64005">
    <property type="entry name" value="Undecaprenyl diphosphate synthase"/>
    <property type="match status" value="1"/>
</dbReference>
<proteinExistence type="inferred from homology"/>
<comment type="catalytic activity">
    <reaction evidence="9">
        <text>n isopentenyl diphosphate + (2E,6E)-farnesyl diphosphate = a di-trans,poly-cis-polyprenyl diphosphate + n diphosphate</text>
        <dbReference type="Rhea" id="RHEA:53008"/>
        <dbReference type="Rhea" id="RHEA-COMP:19494"/>
        <dbReference type="ChEBI" id="CHEBI:33019"/>
        <dbReference type="ChEBI" id="CHEBI:128769"/>
        <dbReference type="ChEBI" id="CHEBI:136960"/>
        <dbReference type="ChEBI" id="CHEBI:175763"/>
        <dbReference type="EC" id="2.5.1.87"/>
    </reaction>
</comment>
<dbReference type="GO" id="GO:0005789">
    <property type="term" value="C:endoplasmic reticulum membrane"/>
    <property type="evidence" value="ECO:0007669"/>
    <property type="project" value="UniProtKB-SubCell"/>
</dbReference>
<sequence>MSWITDSSLSWLQRLALQIMKAGAVPRHVAFIMDGNRRFASKTNVEKSEGHSKGFDKLSEVLKWCLELGVKEVTVYAFSIENFKRPKDEVDALMDLANKKFEKLLSEEEVINEEGVNIRVIGDLQRLPPDLYKSIAKGVCMTRSNTRARMNIAFSYTARNELTEAVKSIMDGLKNDNIEPSDIDTYLIEHCLYTEDSDPPDLLIRTSGEVRLSDFLLWQASYTCLYFTPVLWPEFTFWDFLQAVFHYQRSVPVLPKWRDSECKLHNENERVENFLKQLQNRRYDELKSAVRNV</sequence>
<dbReference type="EMBL" id="JARGDH010000002">
    <property type="protein sequence ID" value="KAL0275388.1"/>
    <property type="molecule type" value="Genomic_DNA"/>
</dbReference>
<dbReference type="InterPro" id="IPR018520">
    <property type="entry name" value="UPP_synth-like_CS"/>
</dbReference>
<dbReference type="EC" id="2.5.1.-" evidence="12"/>
<organism evidence="13">
    <name type="scientific">Menopon gallinae</name>
    <name type="common">poultry shaft louse</name>
    <dbReference type="NCBI Taxonomy" id="328185"/>
    <lineage>
        <taxon>Eukaryota</taxon>
        <taxon>Metazoa</taxon>
        <taxon>Ecdysozoa</taxon>
        <taxon>Arthropoda</taxon>
        <taxon>Hexapoda</taxon>
        <taxon>Insecta</taxon>
        <taxon>Pterygota</taxon>
        <taxon>Neoptera</taxon>
        <taxon>Paraneoptera</taxon>
        <taxon>Psocodea</taxon>
        <taxon>Troctomorpha</taxon>
        <taxon>Phthiraptera</taxon>
        <taxon>Amblycera</taxon>
        <taxon>Menoponidae</taxon>
        <taxon>Menopon</taxon>
    </lineage>
</organism>
<dbReference type="NCBIfam" id="TIGR00055">
    <property type="entry name" value="uppS"/>
    <property type="match status" value="1"/>
</dbReference>
<keyword evidence="5 12" id="KW-0808">Transferase</keyword>
<keyword evidence="7" id="KW-0460">Magnesium</keyword>
<evidence type="ECO:0000256" key="8">
    <source>
        <dbReference type="ARBA" id="ARBA00023136"/>
    </source>
</evidence>
<dbReference type="GO" id="GO:0016094">
    <property type="term" value="P:polyprenol biosynthetic process"/>
    <property type="evidence" value="ECO:0007669"/>
    <property type="project" value="TreeGrafter"/>
</dbReference>
<evidence type="ECO:0000313" key="13">
    <source>
        <dbReference type="EMBL" id="KAL0275388.1"/>
    </source>
</evidence>
<comment type="subcellular location">
    <subcellularLocation>
        <location evidence="2">Endoplasmic reticulum membrane</location>
        <topology evidence="2">Peripheral membrane protein</topology>
    </subcellularLocation>
</comment>
<evidence type="ECO:0000256" key="1">
    <source>
        <dbReference type="ARBA" id="ARBA00001946"/>
    </source>
</evidence>
<name>A0AAW2I100_9NEOP</name>
<comment type="subunit">
    <text evidence="11">Forms an active dehydrodolichyl diphosphate synthase complex with NUS1.</text>
</comment>
<keyword evidence="8" id="KW-0472">Membrane</keyword>
<comment type="cofactor">
    <cofactor evidence="1">
        <name>Mg(2+)</name>
        <dbReference type="ChEBI" id="CHEBI:18420"/>
    </cofactor>
</comment>
<comment type="caution">
    <text evidence="13">The sequence shown here is derived from an EMBL/GenBank/DDBJ whole genome shotgun (WGS) entry which is preliminary data.</text>
</comment>
<evidence type="ECO:0000256" key="6">
    <source>
        <dbReference type="ARBA" id="ARBA00022824"/>
    </source>
</evidence>
<evidence type="ECO:0000256" key="12">
    <source>
        <dbReference type="RuleBase" id="RU363018"/>
    </source>
</evidence>
<gene>
    <name evidence="13" type="ORF">PYX00_003246</name>
</gene>
<evidence type="ECO:0000256" key="9">
    <source>
        <dbReference type="ARBA" id="ARBA00047353"/>
    </source>
</evidence>
<evidence type="ECO:0000256" key="7">
    <source>
        <dbReference type="ARBA" id="ARBA00022842"/>
    </source>
</evidence>
<keyword evidence="6" id="KW-0256">Endoplasmic reticulum</keyword>